<keyword evidence="1" id="KW-0175">Coiled coil</keyword>
<dbReference type="EMBL" id="JAIQCV010000007">
    <property type="protein sequence ID" value="KAH1083322.1"/>
    <property type="molecule type" value="Genomic_DNA"/>
</dbReference>
<evidence type="ECO:0000256" key="1">
    <source>
        <dbReference type="SAM" id="Coils"/>
    </source>
</evidence>
<evidence type="ECO:0000313" key="3">
    <source>
        <dbReference type="Proteomes" id="UP000828251"/>
    </source>
</evidence>
<name>A0A9D3VJF7_9ROSI</name>
<proteinExistence type="predicted"/>
<protein>
    <submittedName>
        <fullName evidence="2">Uncharacterized protein</fullName>
    </submittedName>
</protein>
<dbReference type="Proteomes" id="UP000828251">
    <property type="component" value="Unassembled WGS sequence"/>
</dbReference>
<keyword evidence="3" id="KW-1185">Reference proteome</keyword>
<comment type="caution">
    <text evidence="2">The sequence shown here is derived from an EMBL/GenBank/DDBJ whole genome shotgun (WGS) entry which is preliminary data.</text>
</comment>
<accession>A0A9D3VJF7</accession>
<dbReference type="OrthoDB" id="10542157at2759"/>
<feature type="non-terminal residue" evidence="2">
    <location>
        <position position="1"/>
    </location>
</feature>
<feature type="coiled-coil region" evidence="1">
    <location>
        <begin position="15"/>
        <end position="77"/>
    </location>
</feature>
<gene>
    <name evidence="2" type="ORF">J1N35_023083</name>
</gene>
<sequence length="170" mass="19859">QLLISKANANGLRYEEAHQKELIDKKAELVRVNEQQRKIKEENEVILKQNKDLMECLAIVETKAKRLEHEVATEREKTYRIICECQDEVEGTIREHLQVFEDFKKKITKNVLSSILKLKMNILFHAQRGSLDFYIEEDPSTDEDMVLSTTNNDVTPSDDVRRGVYGDYML</sequence>
<organism evidence="2 3">
    <name type="scientific">Gossypium stocksii</name>
    <dbReference type="NCBI Taxonomy" id="47602"/>
    <lineage>
        <taxon>Eukaryota</taxon>
        <taxon>Viridiplantae</taxon>
        <taxon>Streptophyta</taxon>
        <taxon>Embryophyta</taxon>
        <taxon>Tracheophyta</taxon>
        <taxon>Spermatophyta</taxon>
        <taxon>Magnoliopsida</taxon>
        <taxon>eudicotyledons</taxon>
        <taxon>Gunneridae</taxon>
        <taxon>Pentapetalae</taxon>
        <taxon>rosids</taxon>
        <taxon>malvids</taxon>
        <taxon>Malvales</taxon>
        <taxon>Malvaceae</taxon>
        <taxon>Malvoideae</taxon>
        <taxon>Gossypium</taxon>
    </lineage>
</organism>
<reference evidence="2 3" key="1">
    <citation type="journal article" date="2021" name="Plant Biotechnol. J.">
        <title>Multi-omics assisted identification of the key and species-specific regulatory components of drought-tolerant mechanisms in Gossypium stocksii.</title>
        <authorList>
            <person name="Yu D."/>
            <person name="Ke L."/>
            <person name="Zhang D."/>
            <person name="Wu Y."/>
            <person name="Sun Y."/>
            <person name="Mei J."/>
            <person name="Sun J."/>
            <person name="Sun Y."/>
        </authorList>
    </citation>
    <scope>NUCLEOTIDE SEQUENCE [LARGE SCALE GENOMIC DNA]</scope>
    <source>
        <strain evidence="3">cv. E1</strain>
        <tissue evidence="2">Leaf</tissue>
    </source>
</reference>
<evidence type="ECO:0000313" key="2">
    <source>
        <dbReference type="EMBL" id="KAH1083322.1"/>
    </source>
</evidence>
<dbReference type="AlphaFoldDB" id="A0A9D3VJF7"/>